<dbReference type="Pfam" id="PF13458">
    <property type="entry name" value="Peripla_BP_6"/>
    <property type="match status" value="1"/>
</dbReference>
<evidence type="ECO:0000259" key="3">
    <source>
        <dbReference type="Pfam" id="PF13458"/>
    </source>
</evidence>
<dbReference type="PANTHER" id="PTHR47235">
    <property type="entry name" value="BLR6548 PROTEIN"/>
    <property type="match status" value="1"/>
</dbReference>
<dbReference type="EMBL" id="AP021874">
    <property type="protein sequence ID" value="BBO69689.1"/>
    <property type="molecule type" value="Genomic_DNA"/>
</dbReference>
<protein>
    <submittedName>
        <fullName evidence="4">Lipoprotein</fullName>
    </submittedName>
</protein>
<dbReference type="SUPFAM" id="SSF53822">
    <property type="entry name" value="Periplasmic binding protein-like I"/>
    <property type="match status" value="1"/>
</dbReference>
<comment type="similarity">
    <text evidence="1">Belongs to the leucine-binding protein family.</text>
</comment>
<evidence type="ECO:0000256" key="2">
    <source>
        <dbReference type="ARBA" id="ARBA00022729"/>
    </source>
</evidence>
<organism evidence="4 5">
    <name type="scientific">Desulfosarcina alkanivorans</name>
    <dbReference type="NCBI Taxonomy" id="571177"/>
    <lineage>
        <taxon>Bacteria</taxon>
        <taxon>Pseudomonadati</taxon>
        <taxon>Thermodesulfobacteriota</taxon>
        <taxon>Desulfobacteria</taxon>
        <taxon>Desulfobacterales</taxon>
        <taxon>Desulfosarcinaceae</taxon>
        <taxon>Desulfosarcina</taxon>
    </lineage>
</organism>
<proteinExistence type="inferred from homology"/>
<feature type="domain" description="Leucine-binding protein" evidence="3">
    <location>
        <begin position="30"/>
        <end position="378"/>
    </location>
</feature>
<dbReference type="Proteomes" id="UP000427906">
    <property type="component" value="Chromosome"/>
</dbReference>
<evidence type="ECO:0000256" key="1">
    <source>
        <dbReference type="ARBA" id="ARBA00010062"/>
    </source>
</evidence>
<dbReference type="InterPro" id="IPR028082">
    <property type="entry name" value="Peripla_BP_I"/>
</dbReference>
<keyword evidence="2" id="KW-0732">Signal</keyword>
<name>A0A5K7YP95_9BACT</name>
<keyword evidence="4" id="KW-0449">Lipoprotein</keyword>
<sequence length="385" mass="42627">MAALVILGCGKDNENQTAIARSQGITDDEILVGSSLALGGHAGYLGTQTLHGALAYIQHVNQQGGIHGRRIRVIAYDDGYDPPRCVTNTQRLIIEDKVFSLFCYVGTPTTVKILPLVEEARIPVVGMFTGANALRDPLNRYLINVRASYYQETGAAVKHLVETMKLKRIAVFYQYDAYGFDGLKGTEIALRLYGLVPVATGTYIRGTLDVDEGLRKIMAAGAEAVVMIGTYEPCAKFIRLADQKQFSPVFYNVSFVGADELARLLGRVDQKIIVTQVVPPPEVSGSDQSLWGARDYVTLLKQYYPMDRPNFVSLEGYINAKVLVEGLQRAGPTLNRETFINAIESIQQLDLGFANRLSFSPLDHQGLERVYFTHLQDGKFVWRSH</sequence>
<dbReference type="PANTHER" id="PTHR47235:SF1">
    <property type="entry name" value="BLR6548 PROTEIN"/>
    <property type="match status" value="1"/>
</dbReference>
<dbReference type="CDD" id="cd19978">
    <property type="entry name" value="PBP1_ABC_ligand_binding-like"/>
    <property type="match status" value="1"/>
</dbReference>
<reference evidence="4 5" key="1">
    <citation type="submission" date="2019-11" db="EMBL/GenBank/DDBJ databases">
        <title>Comparative genomics of hydrocarbon-degrading Desulfosarcina strains.</title>
        <authorList>
            <person name="Watanabe M."/>
            <person name="Kojima H."/>
            <person name="Fukui M."/>
        </authorList>
    </citation>
    <scope>NUCLEOTIDE SEQUENCE [LARGE SCALE GENOMIC DNA]</scope>
    <source>
        <strain evidence="4 5">PL12</strain>
    </source>
</reference>
<gene>
    <name evidence="4" type="ORF">DSCA_36190</name>
</gene>
<accession>A0A5K7YP95</accession>
<evidence type="ECO:0000313" key="5">
    <source>
        <dbReference type="Proteomes" id="UP000427906"/>
    </source>
</evidence>
<dbReference type="AlphaFoldDB" id="A0A5K7YP95"/>
<evidence type="ECO:0000313" key="4">
    <source>
        <dbReference type="EMBL" id="BBO69689.1"/>
    </source>
</evidence>
<dbReference type="KEGG" id="dalk:DSCA_36190"/>
<keyword evidence="5" id="KW-1185">Reference proteome</keyword>
<dbReference type="InterPro" id="IPR028081">
    <property type="entry name" value="Leu-bd"/>
</dbReference>
<dbReference type="Gene3D" id="3.40.50.2300">
    <property type="match status" value="2"/>
</dbReference>